<evidence type="ECO:0000313" key="1">
    <source>
        <dbReference type="EMBL" id="EFF41549.1"/>
    </source>
</evidence>
<dbReference type="OrthoDB" id="400339at2"/>
<evidence type="ECO:0000313" key="2">
    <source>
        <dbReference type="Proteomes" id="UP000004757"/>
    </source>
</evidence>
<gene>
    <name evidence="1" type="ORF">MALL_0203</name>
</gene>
<dbReference type="SUPFAM" id="SSF48371">
    <property type="entry name" value="ARM repeat"/>
    <property type="match status" value="1"/>
</dbReference>
<dbReference type="eggNOG" id="ENOG5031Z8I">
    <property type="taxonomic scope" value="Bacteria"/>
</dbReference>
<sequence>MNSSILQSNKEEFKKLSPKLLKWLATEKTETLISAELSKYTNSFVSKDQLRTLINKLLTSDKTDKLLWVILDELSNNWTSKYAQAQSYDQLLKTLFSNETFKNAAKEPFKEVFKELINNSEFKTSLSKIISSFLNNETLKGIFEGLNNKEEFVKNLLGLIDVFDKHLDFSNVLFETVANTLKTDGINISINSLVSQALNSITNKLNGADRNDKIFKLIQDLLKSDFLTKNKDDIKKIVQNALKILGTDETSLSKIISAIPATTKEQINKYVSDNDLKTLIKTIFSNKNFTKIVNSLTDLITNDKDELAKARNLSELLRKALVKVKPDELKTNVKGLISDLLTKDELKAAYKNILKTTLKTHGVNVDDQNVNKTIDSLINNLNSIVNSVDIVDPALNLIFDKLNKTSPENTDLIEELTKIGPELVKLFNDKIKNNIPNLVKSVLKHLDVTNNKEGIIIIATSLYNHFANNGQLSTLLFNNVIKLETNNVVLKYISNQDLKSLLWEIMKNKNTQDIVKNSITSLLDNQSWIDSLNSNSFDQMILSIVKNGKLIEKNKDSVIKLITDLASNDSFNEVLVKVVDNLISKYNLNIIFKDKKAFLKSLTKDLIDIFKEKSLLNDILDKLISNSNSANSIIYLVNGIDGIVSEKLIKNPLDLFKKIISSPTFNDKKEDTKVFLKSLFVEIFKAQDISSDIATFLVNGIIPSEYKIDQVSLKQSLLNLANSTNYKNLINLVVDELVDHNKDYASATDINDLFKKFLNKEAFVKNFAPYLAGVINDILSDEHSRKVLSQVISHELKKLPENWLLKEINSPEEFIADALDSFKIINAKLNLSKKAIDNLVRETKKDGTQFSFKNVLNGLANDLSTELNSTWETKLLDLIKTLKSSKLFNTKHKDNFKKLLKNVFDYLNKDQKIAEMIYSSIPQKTKDELKGFIEESEIKSLVSKIFKHAKVIEITHDGIDYLFNNLNQIDNAKNLLDIIKIFITPEEKSNKLISHLNAIIKDTLNEPETKKLVKNSLTKFIKYIGLDENDNDIKQFNEKISDGLGQLLVDMGIVDSIVNGFVKEVKSRNNLIDLVNNIQSTLTYALKFNDYDFVAKLLNQPLVSNNKELIKKVLVKVLEKLVSNDTKLKSTLASFSIANSISKEGNINSEKIDNMFAFVLKSNHFKEIVKAFIDEFIGKNQDYVNLHSWPEAIAKF</sequence>
<comment type="caution">
    <text evidence="1">The sequence shown here is derived from an EMBL/GenBank/DDBJ whole genome shotgun (WGS) entry which is preliminary data.</text>
</comment>
<protein>
    <submittedName>
        <fullName evidence="1">Uncharacterized protein</fullName>
    </submittedName>
</protein>
<proteinExistence type="predicted"/>
<reference evidence="1 2" key="1">
    <citation type="submission" date="2010-03" db="EMBL/GenBank/DDBJ databases">
        <authorList>
            <person name="Glass J.I."/>
            <person name="Benders G.A."/>
            <person name="Durkin A.S."/>
            <person name="Farmerie W.G."/>
            <person name="Hlavinka K."/>
            <person name="Hostetler J."/>
            <person name="Jackson J."/>
            <person name="May M.A."/>
            <person name="Miller R.H."/>
            <person name="Paralanov V."/>
            <person name="Radune D."/>
            <person name="Szczypinski B."/>
            <person name="Brown D.R."/>
        </authorList>
    </citation>
    <scope>NUCLEOTIDE SEQUENCE [LARGE SCALE GENOMIC DNA]</scope>
    <source>
        <strain evidence="1 2">A21JP2</strain>
    </source>
</reference>
<feature type="non-terminal residue" evidence="1">
    <location>
        <position position="1196"/>
    </location>
</feature>
<dbReference type="Proteomes" id="UP000004757">
    <property type="component" value="Unassembled WGS sequence"/>
</dbReference>
<dbReference type="AlphaFoldDB" id="D4XVR6"/>
<accession>D4XVR6</accession>
<dbReference type="InterPro" id="IPR016024">
    <property type="entry name" value="ARM-type_fold"/>
</dbReference>
<keyword evidence="2" id="KW-1185">Reference proteome</keyword>
<organism evidence="1 2">
    <name type="scientific">Mycoplasmopsis alligatoris A21JP2</name>
    <dbReference type="NCBI Taxonomy" id="747682"/>
    <lineage>
        <taxon>Bacteria</taxon>
        <taxon>Bacillati</taxon>
        <taxon>Mycoplasmatota</taxon>
        <taxon>Mycoplasmoidales</taxon>
        <taxon>Metamycoplasmataceae</taxon>
        <taxon>Mycoplasmopsis</taxon>
    </lineage>
</organism>
<dbReference type="RefSeq" id="WP_005683455.1">
    <property type="nucleotide sequence ID" value="NZ_ADNC01000011.1"/>
</dbReference>
<dbReference type="EMBL" id="ADNC01000011">
    <property type="protein sequence ID" value="EFF41549.1"/>
    <property type="molecule type" value="Genomic_DNA"/>
</dbReference>
<name>D4XVR6_9BACT</name>